<evidence type="ECO:0000256" key="6">
    <source>
        <dbReference type="SAM" id="MobiDB-lite"/>
    </source>
</evidence>
<name>A0A2K1QHE7_9PEZI</name>
<dbReference type="GO" id="GO:0005743">
    <property type="term" value="C:mitochondrial inner membrane"/>
    <property type="evidence" value="ECO:0007669"/>
    <property type="project" value="TreeGrafter"/>
</dbReference>
<dbReference type="OrthoDB" id="2148490at2759"/>
<evidence type="ECO:0000256" key="7">
    <source>
        <dbReference type="SAM" id="Phobius"/>
    </source>
</evidence>
<feature type="transmembrane region" description="Helical" evidence="7">
    <location>
        <begin position="12"/>
        <end position="31"/>
    </location>
</feature>
<feature type="region of interest" description="Disordered" evidence="6">
    <location>
        <begin position="249"/>
        <end position="276"/>
    </location>
</feature>
<evidence type="ECO:0000313" key="9">
    <source>
        <dbReference type="Proteomes" id="UP000243797"/>
    </source>
</evidence>
<dbReference type="PANTHER" id="PTHR12428">
    <property type="entry name" value="OXA1"/>
    <property type="match status" value="1"/>
</dbReference>
<feature type="compositionally biased region" description="Polar residues" evidence="6">
    <location>
        <begin position="249"/>
        <end position="274"/>
    </location>
</feature>
<dbReference type="GO" id="GO:0032979">
    <property type="term" value="P:protein insertion into mitochondrial inner membrane from matrix"/>
    <property type="evidence" value="ECO:0007669"/>
    <property type="project" value="TreeGrafter"/>
</dbReference>
<dbReference type="InterPro" id="IPR001708">
    <property type="entry name" value="YidC/ALB3/OXA1/COX18"/>
</dbReference>
<sequence length="356" mass="40063">MSLVHGAGVPWLLALPATALTIRTFLIYPIINRRRRNLSKLALLQPLVDARISHYILQTQWTRVSKFVEPGSFTTKARVRSKRRREELELEKHFRIPTARFMSKIIPILILLTVTEGLRRLCGTQRGLLSILLGPVQPYISRAVTQIVEAVSQDGEEEDEEFQWLGAPDPDAGEILQKGLHFAYREVLANYTDFQTDTWLEPSLEKEGLPWCQDLTQPDPQHILPVIFSSAFFASIFFSPKEVKRGTFYNSSTSQQGGARSANSGNTTNEGSSPKRTKLQKLMLGVSVLSIVPAWNMPVALLWYYIFNIAISRLQTRRVNMKFPITVPPLACSRRAQMMSSLGKSTPNAKSGVHTA</sequence>
<evidence type="ECO:0000256" key="4">
    <source>
        <dbReference type="ARBA" id="ARBA00022989"/>
    </source>
</evidence>
<gene>
    <name evidence="8" type="ORF">CAC42_2632</name>
</gene>
<keyword evidence="5 7" id="KW-0472">Membrane</keyword>
<comment type="subcellular location">
    <subcellularLocation>
        <location evidence="1">Membrane</location>
        <topology evidence="1">Multi-pass membrane protein</topology>
    </subcellularLocation>
</comment>
<evidence type="ECO:0000256" key="3">
    <source>
        <dbReference type="ARBA" id="ARBA00022692"/>
    </source>
</evidence>
<dbReference type="PANTHER" id="PTHR12428:SF65">
    <property type="entry name" value="CYTOCHROME C OXIDASE ASSEMBLY PROTEIN COX18, MITOCHONDRIAL"/>
    <property type="match status" value="1"/>
</dbReference>
<evidence type="ECO:0000313" key="8">
    <source>
        <dbReference type="EMBL" id="PNS14575.1"/>
    </source>
</evidence>
<protein>
    <submittedName>
        <fullName evidence="8">Uncharacterized protein</fullName>
    </submittedName>
</protein>
<evidence type="ECO:0000256" key="2">
    <source>
        <dbReference type="ARBA" id="ARBA00009877"/>
    </source>
</evidence>
<evidence type="ECO:0000256" key="1">
    <source>
        <dbReference type="ARBA" id="ARBA00004141"/>
    </source>
</evidence>
<evidence type="ECO:0000256" key="5">
    <source>
        <dbReference type="ARBA" id="ARBA00023136"/>
    </source>
</evidence>
<keyword evidence="4 7" id="KW-1133">Transmembrane helix</keyword>
<keyword evidence="9" id="KW-1185">Reference proteome</keyword>
<dbReference type="STRING" id="2082308.A0A2K1QHE7"/>
<accession>A0A2K1QHE7</accession>
<comment type="caution">
    <text evidence="8">The sequence shown here is derived from an EMBL/GenBank/DDBJ whole genome shotgun (WGS) entry which is preliminary data.</text>
</comment>
<dbReference type="AlphaFoldDB" id="A0A2K1QHE7"/>
<proteinExistence type="inferred from homology"/>
<comment type="similarity">
    <text evidence="2">Belongs to the OXA1/ALB3/YidC family.</text>
</comment>
<organism evidence="8 9">
    <name type="scientific">Sphaceloma murrayae</name>
    <dbReference type="NCBI Taxonomy" id="2082308"/>
    <lineage>
        <taxon>Eukaryota</taxon>
        <taxon>Fungi</taxon>
        <taxon>Dikarya</taxon>
        <taxon>Ascomycota</taxon>
        <taxon>Pezizomycotina</taxon>
        <taxon>Dothideomycetes</taxon>
        <taxon>Dothideomycetidae</taxon>
        <taxon>Myriangiales</taxon>
        <taxon>Elsinoaceae</taxon>
        <taxon>Sphaceloma</taxon>
    </lineage>
</organism>
<feature type="transmembrane region" description="Helical" evidence="7">
    <location>
        <begin position="282"/>
        <end position="306"/>
    </location>
</feature>
<dbReference type="EMBL" id="NKHZ01000085">
    <property type="protein sequence ID" value="PNS14575.1"/>
    <property type="molecule type" value="Genomic_DNA"/>
</dbReference>
<dbReference type="Proteomes" id="UP000243797">
    <property type="component" value="Unassembled WGS sequence"/>
</dbReference>
<dbReference type="GO" id="GO:0033617">
    <property type="term" value="P:mitochondrial respiratory chain complex IV assembly"/>
    <property type="evidence" value="ECO:0007669"/>
    <property type="project" value="TreeGrafter"/>
</dbReference>
<reference evidence="8 9" key="1">
    <citation type="submission" date="2017-06" db="EMBL/GenBank/DDBJ databases">
        <title>Draft genome sequence of a variant of Elsinoe murrayae.</title>
        <authorList>
            <person name="Cheng Q."/>
        </authorList>
    </citation>
    <scope>NUCLEOTIDE SEQUENCE [LARGE SCALE GENOMIC DNA]</scope>
    <source>
        <strain evidence="8 9">CQ-2017a</strain>
    </source>
</reference>
<dbReference type="InParanoid" id="A0A2K1QHE7"/>
<keyword evidence="3 7" id="KW-0812">Transmembrane</keyword>
<dbReference type="GO" id="GO:0032977">
    <property type="term" value="F:membrane insertase activity"/>
    <property type="evidence" value="ECO:0007669"/>
    <property type="project" value="InterPro"/>
</dbReference>